<dbReference type="AlphaFoldDB" id="A0A917SDJ8"/>
<evidence type="ECO:0000313" key="3">
    <source>
        <dbReference type="Proteomes" id="UP000613840"/>
    </source>
</evidence>
<protein>
    <submittedName>
        <fullName evidence="2">Sulfotransferase</fullName>
    </submittedName>
</protein>
<dbReference type="InterPro" id="IPR037359">
    <property type="entry name" value="NST/OST"/>
</dbReference>
<name>A0A917SDJ8_9ACTN</name>
<reference evidence="2" key="1">
    <citation type="journal article" date="2014" name="Int. J. Syst. Evol. Microbiol.">
        <title>Complete genome sequence of Corynebacterium casei LMG S-19264T (=DSM 44701T), isolated from a smear-ripened cheese.</title>
        <authorList>
            <consortium name="US DOE Joint Genome Institute (JGI-PGF)"/>
            <person name="Walter F."/>
            <person name="Albersmeier A."/>
            <person name="Kalinowski J."/>
            <person name="Ruckert C."/>
        </authorList>
    </citation>
    <scope>NUCLEOTIDE SEQUENCE</scope>
    <source>
        <strain evidence="2">CGMCC 4.7306</strain>
    </source>
</reference>
<dbReference type="GO" id="GO:0008146">
    <property type="term" value="F:sulfotransferase activity"/>
    <property type="evidence" value="ECO:0007669"/>
    <property type="project" value="InterPro"/>
</dbReference>
<proteinExistence type="predicted"/>
<sequence>MDTRKCLPDVLIIGAPKAGTSALHSALAGHPQIFASPIKEPKYYLCADAPPPAYRGPGDAHSQQEWIWRAEDYRALFADSPAEAVRLESTPFYLYLPHARRRLAEELPAAKFIAVIRDPIDRAYSNWMHLWVDGLEPEADFVRAWRSEKHRIDAGWAPFWHYRQLGRYGEQLADLSARVGLERILVLRYKQLVAEPTVTLNRVCEFLGIATDVVASVPQDNSRPFVRPGLRATVLGRTIRAGSAAGSLVRPELWRQAARPIHKALQYGQPAQRPRLAPEIRAELVQEFSDDIALLESLLNTSYADWRSSIGSGSFSERTGPVAQG</sequence>
<reference evidence="2" key="2">
    <citation type="submission" date="2020-09" db="EMBL/GenBank/DDBJ databases">
        <authorList>
            <person name="Sun Q."/>
            <person name="Zhou Y."/>
        </authorList>
    </citation>
    <scope>NUCLEOTIDE SEQUENCE</scope>
    <source>
        <strain evidence="2">CGMCC 4.7306</strain>
    </source>
</reference>
<evidence type="ECO:0000313" key="2">
    <source>
        <dbReference type="EMBL" id="GGL70645.1"/>
    </source>
</evidence>
<organism evidence="2 3">
    <name type="scientific">Microlunatus endophyticus</name>
    <dbReference type="NCBI Taxonomy" id="1716077"/>
    <lineage>
        <taxon>Bacteria</taxon>
        <taxon>Bacillati</taxon>
        <taxon>Actinomycetota</taxon>
        <taxon>Actinomycetes</taxon>
        <taxon>Propionibacteriales</taxon>
        <taxon>Propionibacteriaceae</taxon>
        <taxon>Microlunatus</taxon>
    </lineage>
</organism>
<keyword evidence="1" id="KW-0808">Transferase</keyword>
<dbReference type="Pfam" id="PF13469">
    <property type="entry name" value="Sulfotransfer_3"/>
    <property type="match status" value="1"/>
</dbReference>
<evidence type="ECO:0000256" key="1">
    <source>
        <dbReference type="ARBA" id="ARBA00022679"/>
    </source>
</evidence>
<comment type="caution">
    <text evidence="2">The sequence shown here is derived from an EMBL/GenBank/DDBJ whole genome shotgun (WGS) entry which is preliminary data.</text>
</comment>
<dbReference type="RefSeq" id="WP_188896328.1">
    <property type="nucleotide sequence ID" value="NZ_BMMZ01000008.1"/>
</dbReference>
<accession>A0A917SDJ8</accession>
<dbReference type="Gene3D" id="3.40.50.300">
    <property type="entry name" value="P-loop containing nucleotide triphosphate hydrolases"/>
    <property type="match status" value="1"/>
</dbReference>
<gene>
    <name evidence="2" type="ORF">GCM10011575_31410</name>
</gene>
<dbReference type="Proteomes" id="UP000613840">
    <property type="component" value="Unassembled WGS sequence"/>
</dbReference>
<dbReference type="SUPFAM" id="SSF52540">
    <property type="entry name" value="P-loop containing nucleoside triphosphate hydrolases"/>
    <property type="match status" value="1"/>
</dbReference>
<dbReference type="PANTHER" id="PTHR10605:SF56">
    <property type="entry name" value="BIFUNCTIONAL HEPARAN SULFATE N-DEACETYLASE_N-SULFOTRANSFERASE"/>
    <property type="match status" value="1"/>
</dbReference>
<dbReference type="EMBL" id="BMMZ01000008">
    <property type="protein sequence ID" value="GGL70645.1"/>
    <property type="molecule type" value="Genomic_DNA"/>
</dbReference>
<dbReference type="PANTHER" id="PTHR10605">
    <property type="entry name" value="HEPARAN SULFATE SULFOTRANSFERASE"/>
    <property type="match status" value="1"/>
</dbReference>
<keyword evidence="3" id="KW-1185">Reference proteome</keyword>
<dbReference type="InterPro" id="IPR027417">
    <property type="entry name" value="P-loop_NTPase"/>
</dbReference>